<protein>
    <recommendedName>
        <fullName evidence="3">Replication initiation protein</fullName>
    </recommendedName>
</protein>
<evidence type="ECO:0000313" key="2">
    <source>
        <dbReference type="Proteomes" id="UP000249008"/>
    </source>
</evidence>
<dbReference type="RefSeq" id="WP_005976806.1">
    <property type="nucleotide sequence ID" value="NZ_CABKNW010000001.1"/>
</dbReference>
<dbReference type="AlphaFoldDB" id="A0AAX2J9K9"/>
<gene>
    <name evidence="1" type="ORF">NCTC12112_01032</name>
</gene>
<name>A0AAX2J9K9_9FUSO</name>
<dbReference type="GeneID" id="78455603"/>
<dbReference type="KEGG" id="ful:C4N20_12330"/>
<proteinExistence type="predicted"/>
<organism evidence="1 2">
    <name type="scientific">Fusobacterium ulcerans</name>
    <dbReference type="NCBI Taxonomy" id="861"/>
    <lineage>
        <taxon>Bacteria</taxon>
        <taxon>Fusobacteriati</taxon>
        <taxon>Fusobacteriota</taxon>
        <taxon>Fusobacteriia</taxon>
        <taxon>Fusobacteriales</taxon>
        <taxon>Fusobacteriaceae</taxon>
        <taxon>Fusobacterium</taxon>
    </lineage>
</organism>
<accession>A0AAX2J9K9</accession>
<dbReference type="EMBL" id="LS483487">
    <property type="protein sequence ID" value="SQJ00979.1"/>
    <property type="molecule type" value="Genomic_DNA"/>
</dbReference>
<sequence>MIIDSSRLEVIGIDRIMINNFKILNFEKLEKKEIVNKQEYIERFEIKEKGFHLVYSNNLKATGEVYSFSTLEFNANKIKAEHNIYNSSVKEVYECLKTIVLDLKNKGIELDLADAKIRELEINITFEKDYRDLQEVMLLLIRANHQKALGMYSATDADIPEQIKRDRIIYFNAKLPETRKENTGKVIKIYDKSFELFINQDIFLEQKLTRIEVLFGRDYYRNIMEKMKLDNSLKVFLTNDFLKQVFLEALDYELKVKPLKQIERIKNKLIYDFNSFRRNEKAKRIERSKLKKAGKNIPDYLKEERGVFEYLKKNSWIFDWKFLYEICQKQISSRHRKMYEQQLKKYMDIKNYEKYQELINLIFFTS</sequence>
<reference evidence="1 2" key="1">
    <citation type="submission" date="2018-06" db="EMBL/GenBank/DDBJ databases">
        <authorList>
            <consortium name="Pathogen Informatics"/>
            <person name="Doyle S."/>
        </authorList>
    </citation>
    <scope>NUCLEOTIDE SEQUENCE [LARGE SCALE GENOMIC DNA]</scope>
    <source>
        <strain evidence="1 2">NCTC12112</strain>
    </source>
</reference>
<dbReference type="Proteomes" id="UP000249008">
    <property type="component" value="Chromosome 1"/>
</dbReference>
<evidence type="ECO:0000313" key="1">
    <source>
        <dbReference type="EMBL" id="SQJ00979.1"/>
    </source>
</evidence>
<evidence type="ECO:0008006" key="3">
    <source>
        <dbReference type="Google" id="ProtNLM"/>
    </source>
</evidence>